<dbReference type="EMBL" id="MU266948">
    <property type="protein sequence ID" value="KAH7917747.1"/>
    <property type="molecule type" value="Genomic_DNA"/>
</dbReference>
<proteinExistence type="predicted"/>
<comment type="caution">
    <text evidence="1">The sequence shown here is derived from an EMBL/GenBank/DDBJ whole genome shotgun (WGS) entry which is preliminary data.</text>
</comment>
<reference evidence="1" key="1">
    <citation type="journal article" date="2021" name="New Phytol.">
        <title>Evolutionary innovations through gain and loss of genes in the ectomycorrhizal Boletales.</title>
        <authorList>
            <person name="Wu G."/>
            <person name="Miyauchi S."/>
            <person name="Morin E."/>
            <person name="Kuo A."/>
            <person name="Drula E."/>
            <person name="Varga T."/>
            <person name="Kohler A."/>
            <person name="Feng B."/>
            <person name="Cao Y."/>
            <person name="Lipzen A."/>
            <person name="Daum C."/>
            <person name="Hundley H."/>
            <person name="Pangilinan J."/>
            <person name="Johnson J."/>
            <person name="Barry K."/>
            <person name="LaButti K."/>
            <person name="Ng V."/>
            <person name="Ahrendt S."/>
            <person name="Min B."/>
            <person name="Choi I.G."/>
            <person name="Park H."/>
            <person name="Plett J.M."/>
            <person name="Magnuson J."/>
            <person name="Spatafora J.W."/>
            <person name="Nagy L.G."/>
            <person name="Henrissat B."/>
            <person name="Grigoriev I.V."/>
            <person name="Yang Z.L."/>
            <person name="Xu J."/>
            <person name="Martin F.M."/>
        </authorList>
    </citation>
    <scope>NUCLEOTIDE SEQUENCE</scope>
    <source>
        <strain evidence="1">KUC20120723A-06</strain>
    </source>
</reference>
<gene>
    <name evidence="1" type="ORF">BV22DRAFT_986342</name>
</gene>
<feature type="non-terminal residue" evidence="1">
    <location>
        <position position="76"/>
    </location>
</feature>
<name>A0ACB8AZ94_9AGAM</name>
<keyword evidence="2" id="KW-1185">Reference proteome</keyword>
<evidence type="ECO:0000313" key="1">
    <source>
        <dbReference type="EMBL" id="KAH7917747.1"/>
    </source>
</evidence>
<protein>
    <submittedName>
        <fullName evidence="1">Uncharacterized protein</fullName>
    </submittedName>
</protein>
<organism evidence="1 2">
    <name type="scientific">Leucogyrophana mollusca</name>
    <dbReference type="NCBI Taxonomy" id="85980"/>
    <lineage>
        <taxon>Eukaryota</taxon>
        <taxon>Fungi</taxon>
        <taxon>Dikarya</taxon>
        <taxon>Basidiomycota</taxon>
        <taxon>Agaricomycotina</taxon>
        <taxon>Agaricomycetes</taxon>
        <taxon>Agaricomycetidae</taxon>
        <taxon>Boletales</taxon>
        <taxon>Boletales incertae sedis</taxon>
        <taxon>Leucogyrophana</taxon>
    </lineage>
</organism>
<sequence length="76" mass="8127">ANASPATVCTMCLGCHCHNIFHCASNKLWDGSNGRCKRNPGGRLLNPKGSVLCSDFQLLRGCKASPESHVPCHECS</sequence>
<evidence type="ECO:0000313" key="2">
    <source>
        <dbReference type="Proteomes" id="UP000790709"/>
    </source>
</evidence>
<feature type="non-terminal residue" evidence="1">
    <location>
        <position position="1"/>
    </location>
</feature>
<accession>A0ACB8AZ94</accession>
<dbReference type="Proteomes" id="UP000790709">
    <property type="component" value="Unassembled WGS sequence"/>
</dbReference>